<dbReference type="EMBL" id="JACDXX010000003">
    <property type="protein sequence ID" value="MCB5409326.1"/>
    <property type="molecule type" value="Genomic_DNA"/>
</dbReference>
<dbReference type="InterPro" id="IPR003593">
    <property type="entry name" value="AAA+_ATPase"/>
</dbReference>
<evidence type="ECO:0000256" key="3">
    <source>
        <dbReference type="ARBA" id="ARBA00022840"/>
    </source>
</evidence>
<evidence type="ECO:0000256" key="1">
    <source>
        <dbReference type="ARBA" id="ARBA00022448"/>
    </source>
</evidence>
<feature type="domain" description="ABC transporter" evidence="4">
    <location>
        <begin position="12"/>
        <end position="242"/>
    </location>
</feature>
<dbReference type="PANTHER" id="PTHR24220:SF86">
    <property type="entry name" value="ABC TRANSPORTER ABCH.1"/>
    <property type="match status" value="1"/>
</dbReference>
<dbReference type="CDD" id="cd03255">
    <property type="entry name" value="ABC_MJ0796_LolCDE_FtsE"/>
    <property type="match status" value="1"/>
</dbReference>
<dbReference type="InterPro" id="IPR017911">
    <property type="entry name" value="MacB-like_ATP-bd"/>
</dbReference>
<dbReference type="InterPro" id="IPR027417">
    <property type="entry name" value="P-loop_NTPase"/>
</dbReference>
<dbReference type="Proteomes" id="UP001198571">
    <property type="component" value="Unassembled WGS sequence"/>
</dbReference>
<evidence type="ECO:0000256" key="2">
    <source>
        <dbReference type="ARBA" id="ARBA00022741"/>
    </source>
</evidence>
<gene>
    <name evidence="5" type="ORF">H0485_04790</name>
</gene>
<proteinExistence type="predicted"/>
<organism evidence="5 6">
    <name type="scientific">Pseudogemmobacter faecipullorum</name>
    <dbReference type="NCBI Taxonomy" id="2755041"/>
    <lineage>
        <taxon>Bacteria</taxon>
        <taxon>Pseudomonadati</taxon>
        <taxon>Pseudomonadota</taxon>
        <taxon>Alphaproteobacteria</taxon>
        <taxon>Rhodobacterales</taxon>
        <taxon>Paracoccaceae</taxon>
        <taxon>Pseudogemmobacter</taxon>
    </lineage>
</organism>
<reference evidence="5 6" key="1">
    <citation type="submission" date="2020-07" db="EMBL/GenBank/DDBJ databases">
        <title>Pseudogemmobacter sp. nov., isolated from poultry manure in Taiwan.</title>
        <authorList>
            <person name="Lin S.-Y."/>
            <person name="Tang Y.-S."/>
            <person name="Young C.-C."/>
        </authorList>
    </citation>
    <scope>NUCLEOTIDE SEQUENCE [LARGE SCALE GENOMIC DNA]</scope>
    <source>
        <strain evidence="5 6">CC-YST710</strain>
    </source>
</reference>
<dbReference type="SMART" id="SM00382">
    <property type="entry name" value="AAA"/>
    <property type="match status" value="1"/>
</dbReference>
<dbReference type="Gene3D" id="3.40.50.300">
    <property type="entry name" value="P-loop containing nucleotide triphosphate hydrolases"/>
    <property type="match status" value="1"/>
</dbReference>
<evidence type="ECO:0000313" key="6">
    <source>
        <dbReference type="Proteomes" id="UP001198571"/>
    </source>
</evidence>
<dbReference type="PROSITE" id="PS50893">
    <property type="entry name" value="ABC_TRANSPORTER_2"/>
    <property type="match status" value="1"/>
</dbReference>
<protein>
    <submittedName>
        <fullName evidence="5">ABC transporter ATP-binding protein</fullName>
    </submittedName>
</protein>
<dbReference type="GO" id="GO:0005524">
    <property type="term" value="F:ATP binding"/>
    <property type="evidence" value="ECO:0007669"/>
    <property type="project" value="UniProtKB-KW"/>
</dbReference>
<accession>A0ABS8CIW9</accession>
<keyword evidence="1" id="KW-0813">Transport</keyword>
<keyword evidence="6" id="KW-1185">Reference proteome</keyword>
<dbReference type="RefSeq" id="WP_226934218.1">
    <property type="nucleotide sequence ID" value="NZ_JACDXX010000003.1"/>
</dbReference>
<keyword evidence="3 5" id="KW-0067">ATP-binding</keyword>
<dbReference type="SUPFAM" id="SSF52540">
    <property type="entry name" value="P-loop containing nucleoside triphosphate hydrolases"/>
    <property type="match status" value="1"/>
</dbReference>
<name>A0ABS8CIW9_9RHOB</name>
<dbReference type="PROSITE" id="PS00211">
    <property type="entry name" value="ABC_TRANSPORTER_1"/>
    <property type="match status" value="1"/>
</dbReference>
<evidence type="ECO:0000259" key="4">
    <source>
        <dbReference type="PROSITE" id="PS50893"/>
    </source>
</evidence>
<evidence type="ECO:0000313" key="5">
    <source>
        <dbReference type="EMBL" id="MCB5409326.1"/>
    </source>
</evidence>
<sequence length="244" mass="26249">MAGAAEPAQPLMEFRKVTRIYGEGEAEVRALDGVDLMIRKGEFVAIMGPSGSGKSTTMNIIGCLDRPSSGAYLFAGTDVSQLGGDALALLRRHYLGFVFQGFNLLARTTARENVELPLIYKGLPAAEREALANAALARVGLAGREGHDPSQLSGGQQQRVAIARALAGHPTVILADEPTGNLDSQRSHEILTLLQQLNREEGITIVMVTHEPDIAAYARRLVVFTDGHITRDEPVDPDAREVRA</sequence>
<comment type="caution">
    <text evidence="5">The sequence shown here is derived from an EMBL/GenBank/DDBJ whole genome shotgun (WGS) entry which is preliminary data.</text>
</comment>
<dbReference type="PANTHER" id="PTHR24220">
    <property type="entry name" value="IMPORT ATP-BINDING PROTEIN"/>
    <property type="match status" value="1"/>
</dbReference>
<dbReference type="InterPro" id="IPR015854">
    <property type="entry name" value="ABC_transpr_LolD-like"/>
</dbReference>
<dbReference type="InterPro" id="IPR017871">
    <property type="entry name" value="ABC_transporter-like_CS"/>
</dbReference>
<dbReference type="Pfam" id="PF00005">
    <property type="entry name" value="ABC_tran"/>
    <property type="match status" value="1"/>
</dbReference>
<keyword evidence="2" id="KW-0547">Nucleotide-binding</keyword>
<dbReference type="InterPro" id="IPR003439">
    <property type="entry name" value="ABC_transporter-like_ATP-bd"/>
</dbReference>